<dbReference type="EMBL" id="AZIM01006593">
    <property type="protein sequence ID" value="ETE58549.1"/>
    <property type="molecule type" value="Genomic_DNA"/>
</dbReference>
<organism evidence="2 3">
    <name type="scientific">Ophiophagus hannah</name>
    <name type="common">King cobra</name>
    <name type="synonym">Naja hannah</name>
    <dbReference type="NCBI Taxonomy" id="8665"/>
    <lineage>
        <taxon>Eukaryota</taxon>
        <taxon>Metazoa</taxon>
        <taxon>Chordata</taxon>
        <taxon>Craniata</taxon>
        <taxon>Vertebrata</taxon>
        <taxon>Euteleostomi</taxon>
        <taxon>Lepidosauria</taxon>
        <taxon>Squamata</taxon>
        <taxon>Bifurcata</taxon>
        <taxon>Unidentata</taxon>
        <taxon>Episquamata</taxon>
        <taxon>Toxicofera</taxon>
        <taxon>Serpentes</taxon>
        <taxon>Colubroidea</taxon>
        <taxon>Elapidae</taxon>
        <taxon>Elapinae</taxon>
        <taxon>Ophiophagus</taxon>
    </lineage>
</organism>
<feature type="compositionally biased region" description="Basic and acidic residues" evidence="1">
    <location>
        <begin position="335"/>
        <end position="345"/>
    </location>
</feature>
<keyword evidence="3" id="KW-1185">Reference proteome</keyword>
<accession>V8N8H2</accession>
<evidence type="ECO:0000313" key="2">
    <source>
        <dbReference type="EMBL" id="ETE58549.1"/>
    </source>
</evidence>
<feature type="compositionally biased region" description="Basic residues" evidence="1">
    <location>
        <begin position="323"/>
        <end position="334"/>
    </location>
</feature>
<feature type="region of interest" description="Disordered" evidence="1">
    <location>
        <begin position="212"/>
        <end position="345"/>
    </location>
</feature>
<dbReference type="Proteomes" id="UP000018936">
    <property type="component" value="Unassembled WGS sequence"/>
</dbReference>
<evidence type="ECO:0000256" key="1">
    <source>
        <dbReference type="SAM" id="MobiDB-lite"/>
    </source>
</evidence>
<gene>
    <name evidence="2" type="primary">Srst</name>
    <name evidence="2" type="ORF">L345_15731</name>
</gene>
<feature type="compositionally biased region" description="Basic and acidic residues" evidence="1">
    <location>
        <begin position="308"/>
        <end position="322"/>
    </location>
</feature>
<dbReference type="AlphaFoldDB" id="V8N8H2"/>
<sequence>MVANLWHAEPFVRACEPQANLPHCAYAHLPADFWPRLEGSLCSLCRPKNRPASSLPEIQERLPSSLWKAEKGLKWASNQLGGTVQVTGPVVVGNCVRMHRGHGGARALPSGCWYMSTHMQAHTQFLAQELKKARGLKHKARGPEPGCNVVRSSLHGHPGKCKGPVCVALAWSTQCKKETCQQFGREVDIKLATPTQAPEVNPSPDVALSETEFDTPILGQPTDQGRSSGGGEEEERFGLSSEAATCHRQKEEWQSLGGRWSQESNQPGTLAFPQTVLKEGGREEMGMRRRKTRREGRRKKGRKKRRKEMGERGKGRREEMGMRRRGMGMRRRKERREGGIKEGRR</sequence>
<reference evidence="2 3" key="1">
    <citation type="journal article" date="2013" name="Proc. Natl. Acad. Sci. U.S.A.">
        <title>The king cobra genome reveals dynamic gene evolution and adaptation in the snake venom system.</title>
        <authorList>
            <person name="Vonk F.J."/>
            <person name="Casewell N.R."/>
            <person name="Henkel C.V."/>
            <person name="Heimberg A.M."/>
            <person name="Jansen H.J."/>
            <person name="McCleary R.J."/>
            <person name="Kerkkamp H.M."/>
            <person name="Vos R.A."/>
            <person name="Guerreiro I."/>
            <person name="Calvete J.J."/>
            <person name="Wuster W."/>
            <person name="Woods A.E."/>
            <person name="Logan J.M."/>
            <person name="Harrison R.A."/>
            <person name="Castoe T.A."/>
            <person name="de Koning A.P."/>
            <person name="Pollock D.D."/>
            <person name="Yandell M."/>
            <person name="Calderon D."/>
            <person name="Renjifo C."/>
            <person name="Currier R.B."/>
            <person name="Salgado D."/>
            <person name="Pla D."/>
            <person name="Sanz L."/>
            <person name="Hyder A.S."/>
            <person name="Ribeiro J.M."/>
            <person name="Arntzen J.W."/>
            <person name="van den Thillart G.E."/>
            <person name="Boetzer M."/>
            <person name="Pirovano W."/>
            <person name="Dirks R.P."/>
            <person name="Spaink H.P."/>
            <person name="Duboule D."/>
            <person name="McGlinn E."/>
            <person name="Kini R.M."/>
            <person name="Richardson M.K."/>
        </authorList>
    </citation>
    <scope>NUCLEOTIDE SEQUENCE</scope>
    <source>
        <tissue evidence="2">Blood</tissue>
    </source>
</reference>
<evidence type="ECO:0000313" key="3">
    <source>
        <dbReference type="Proteomes" id="UP000018936"/>
    </source>
</evidence>
<feature type="compositionally biased region" description="Basic residues" evidence="1">
    <location>
        <begin position="288"/>
        <end position="307"/>
    </location>
</feature>
<proteinExistence type="predicted"/>
<name>V8N8H2_OPHHA</name>
<protein>
    <submittedName>
        <fullName evidence="2">Octapeptide-repeat protein T2</fullName>
    </submittedName>
</protein>
<comment type="caution">
    <text evidence="2">The sequence shown here is derived from an EMBL/GenBank/DDBJ whole genome shotgun (WGS) entry which is preliminary data.</text>
</comment>
<feature type="non-terminal residue" evidence="2">
    <location>
        <position position="1"/>
    </location>
</feature>